<dbReference type="EC" id="2.5.1.32" evidence="8"/>
<comment type="similarity">
    <text evidence="5">In the N-terminal section; belongs to the lycopene beta-cyclase family.</text>
</comment>
<evidence type="ECO:0000256" key="7">
    <source>
        <dbReference type="ARBA" id="ARBA00012242"/>
    </source>
</evidence>
<keyword evidence="11 19" id="KW-0812">Transmembrane</keyword>
<evidence type="ECO:0000256" key="2">
    <source>
        <dbReference type="ARBA" id="ARBA00004141"/>
    </source>
</evidence>
<keyword evidence="10" id="KW-0808">Transferase</keyword>
<name>A0A6A6BSR7_9PEZI</name>
<comment type="similarity">
    <text evidence="6">In the C-terminal section; belongs to the phytoene/squalene synthase family.</text>
</comment>
<evidence type="ECO:0000313" key="21">
    <source>
        <dbReference type="Proteomes" id="UP000799438"/>
    </source>
</evidence>
<dbReference type="InterPro" id="IPR019845">
    <property type="entry name" value="Squalene/phytoene_synthase_CS"/>
</dbReference>
<dbReference type="SUPFAM" id="SSF48576">
    <property type="entry name" value="Terpenoid synthases"/>
    <property type="match status" value="1"/>
</dbReference>
<feature type="transmembrane region" description="Helical" evidence="19">
    <location>
        <begin position="185"/>
        <end position="204"/>
    </location>
</feature>
<dbReference type="InterPro" id="IPR017825">
    <property type="entry name" value="Lycopene_cyclase_dom"/>
</dbReference>
<feature type="transmembrane region" description="Helical" evidence="19">
    <location>
        <begin position="36"/>
        <end position="55"/>
    </location>
</feature>
<dbReference type="EC" id="5.5.1.19" evidence="7"/>
<comment type="catalytic activity">
    <reaction evidence="1">
        <text>2 (2E,6E,10E)-geranylgeranyl diphosphate = 15-cis-phytoene + 2 diphosphate</text>
        <dbReference type="Rhea" id="RHEA:34475"/>
        <dbReference type="ChEBI" id="CHEBI:27787"/>
        <dbReference type="ChEBI" id="CHEBI:33019"/>
        <dbReference type="ChEBI" id="CHEBI:58756"/>
        <dbReference type="EC" id="2.5.1.32"/>
    </reaction>
</comment>
<dbReference type="SFLD" id="SFLDS00005">
    <property type="entry name" value="Isoprenoid_Synthase_Type_I"/>
    <property type="match status" value="1"/>
</dbReference>
<evidence type="ECO:0000256" key="10">
    <source>
        <dbReference type="ARBA" id="ARBA00022679"/>
    </source>
</evidence>
<evidence type="ECO:0000256" key="15">
    <source>
        <dbReference type="ARBA" id="ARBA00023235"/>
    </source>
</evidence>
<keyword evidence="21" id="KW-1185">Reference proteome</keyword>
<dbReference type="UniPathway" id="UPA00802"/>
<evidence type="ECO:0000256" key="14">
    <source>
        <dbReference type="ARBA" id="ARBA00023136"/>
    </source>
</evidence>
<keyword evidence="16" id="KW-0511">Multifunctional enzyme</keyword>
<dbReference type="PANTHER" id="PTHR31480">
    <property type="entry name" value="BIFUNCTIONAL LYCOPENE CYCLASE/PHYTOENE SYNTHASE"/>
    <property type="match status" value="1"/>
</dbReference>
<evidence type="ECO:0000256" key="6">
    <source>
        <dbReference type="ARBA" id="ARBA00008406"/>
    </source>
</evidence>
<evidence type="ECO:0000256" key="4">
    <source>
        <dbReference type="ARBA" id="ARBA00005172"/>
    </source>
</evidence>
<dbReference type="GO" id="GO:0016872">
    <property type="term" value="F:intramolecular lyase activity"/>
    <property type="evidence" value="ECO:0007669"/>
    <property type="project" value="InterPro"/>
</dbReference>
<dbReference type="UniPathway" id="UPA00799">
    <property type="reaction ID" value="UER00773"/>
</dbReference>
<dbReference type="NCBIfam" id="TIGR03462">
    <property type="entry name" value="CarR_dom_SF"/>
    <property type="match status" value="2"/>
</dbReference>
<dbReference type="SFLD" id="SFLDG01018">
    <property type="entry name" value="Squalene/Phytoene_Synthase_Lik"/>
    <property type="match status" value="1"/>
</dbReference>
<evidence type="ECO:0000256" key="3">
    <source>
        <dbReference type="ARBA" id="ARBA00005089"/>
    </source>
</evidence>
<gene>
    <name evidence="20" type="ORF">K452DRAFT_243028</name>
</gene>
<accession>A0A6A6BSR7</accession>
<dbReference type="PROSITE" id="PS01045">
    <property type="entry name" value="SQUALEN_PHYTOEN_SYN_2"/>
    <property type="match status" value="1"/>
</dbReference>
<evidence type="ECO:0000256" key="16">
    <source>
        <dbReference type="ARBA" id="ARBA00023268"/>
    </source>
</evidence>
<keyword evidence="12" id="KW-0125">Carotenoid biosynthesis</keyword>
<evidence type="ECO:0000256" key="13">
    <source>
        <dbReference type="ARBA" id="ARBA00022989"/>
    </source>
</evidence>
<feature type="transmembrane region" description="Helical" evidence="19">
    <location>
        <begin position="6"/>
        <end position="24"/>
    </location>
</feature>
<comment type="pathway">
    <text evidence="3">Carotenoid biosynthesis; beta-carotene biosynthesis.</text>
</comment>
<evidence type="ECO:0000256" key="8">
    <source>
        <dbReference type="ARBA" id="ARBA00012396"/>
    </source>
</evidence>
<protein>
    <recommendedName>
        <fullName evidence="9">Bifunctional lycopene cyclase/phytoene synthase</fullName>
        <ecNumber evidence="8">2.5.1.32</ecNumber>
        <ecNumber evidence="7">5.5.1.19</ecNumber>
    </recommendedName>
</protein>
<evidence type="ECO:0000256" key="18">
    <source>
        <dbReference type="ARBA" id="ARBA00029335"/>
    </source>
</evidence>
<dbReference type="InterPro" id="IPR033904">
    <property type="entry name" value="Trans_IPPS_HH"/>
</dbReference>
<evidence type="ECO:0000256" key="1">
    <source>
        <dbReference type="ARBA" id="ARBA00001805"/>
    </source>
</evidence>
<feature type="transmembrane region" description="Helical" evidence="19">
    <location>
        <begin position="129"/>
        <end position="146"/>
    </location>
</feature>
<comment type="catalytic activity">
    <reaction evidence="17">
        <text>gamma-carotene = all-trans-beta-carotene</text>
        <dbReference type="Rhea" id="RHEA:32239"/>
        <dbReference type="ChEBI" id="CHEBI:17579"/>
        <dbReference type="ChEBI" id="CHEBI:27740"/>
        <dbReference type="EC" id="5.5.1.19"/>
    </reaction>
</comment>
<sequence length="595" mass="67200">MACDYALVHLKYTIPLAIGLSFLYRPLLTRLDVYKVLFLVSIAIISTIPWDSYLIRTRIWTYPSHVIIGPKLFDIPAEEIFFFVVQTYNTSLLYLLFSKPVFHPAYLRTERRDGSTLEERRPTWKKYQLIGQLLLGLGIGYSAWMVKAGGVGTYMGLIVLWAFPFLLLLWSLAYQFILGLPKSSTLLPIVLPTLYLWVVDTLALRRGTWVIESGTKLGIHLWSGLEIEEAVFFLITNTLIIFGLIAFDNALAILYTCKESFPTVPKMPSPVLLVQVLLKPAMNYDESYILALQEAISRLRRKSRSFYLASGTFQGRLRIDLILLYSFCRVADDLIDNASSVEEAKEWIRKLRVFLDLSYGPSGKSGSPVQYAKEEFPASAKSTLEYLPTAYLSSKPLRDMLDGFEMDLAFSDPGSESPIKDVEALDLYGARVAGTVAESILEMVFHHHHDAATSESKTRLIKAGGRMGVALQYVNISRDIRVDADIKRVYIPLTWLKEEGLTARDVIKQPQGAKVEALRSRLLDRAFSMYSEARGAIEELPAEARGPMMVAVESYMEIGRVLREKGCAPREGRATVPKMRRVWVAWQALRKCSTA</sequence>
<feature type="transmembrane region" description="Helical" evidence="19">
    <location>
        <begin position="80"/>
        <end position="102"/>
    </location>
</feature>
<feature type="transmembrane region" description="Helical" evidence="19">
    <location>
        <begin position="152"/>
        <end position="173"/>
    </location>
</feature>
<evidence type="ECO:0000256" key="17">
    <source>
        <dbReference type="ARBA" id="ARBA00029313"/>
    </source>
</evidence>
<comment type="subcellular location">
    <subcellularLocation>
        <location evidence="2">Membrane</location>
        <topology evidence="2">Multi-pass membrane protein</topology>
    </subcellularLocation>
</comment>
<dbReference type="Gene3D" id="1.10.600.10">
    <property type="entry name" value="Farnesyl Diphosphate Synthase"/>
    <property type="match status" value="1"/>
</dbReference>
<evidence type="ECO:0000256" key="5">
    <source>
        <dbReference type="ARBA" id="ARBA00008247"/>
    </source>
</evidence>
<dbReference type="GO" id="GO:0045436">
    <property type="term" value="F:lycopene beta cyclase activity"/>
    <property type="evidence" value="ECO:0007669"/>
    <property type="project" value="UniProtKB-ARBA"/>
</dbReference>
<dbReference type="SFLD" id="SFLDG01212">
    <property type="entry name" value="Phytoene_synthase_like"/>
    <property type="match status" value="1"/>
</dbReference>
<dbReference type="CDD" id="cd00683">
    <property type="entry name" value="Trans_IPPS_HH"/>
    <property type="match status" value="1"/>
</dbReference>
<feature type="transmembrane region" description="Helical" evidence="19">
    <location>
        <begin position="230"/>
        <end position="257"/>
    </location>
</feature>
<dbReference type="Proteomes" id="UP000799438">
    <property type="component" value="Unassembled WGS sequence"/>
</dbReference>
<dbReference type="EMBL" id="ML995476">
    <property type="protein sequence ID" value="KAF2146305.1"/>
    <property type="molecule type" value="Genomic_DNA"/>
</dbReference>
<dbReference type="Pfam" id="PF00494">
    <property type="entry name" value="SQS_PSY"/>
    <property type="match status" value="1"/>
</dbReference>
<evidence type="ECO:0000256" key="11">
    <source>
        <dbReference type="ARBA" id="ARBA00022692"/>
    </source>
</evidence>
<comment type="pathway">
    <text evidence="4">Carotenoid biosynthesis; phytoene biosynthesis; all-trans-phytoene from geranylgeranyl diphosphate: step 1/1.</text>
</comment>
<dbReference type="GO" id="GO:0004311">
    <property type="term" value="F:geranylgeranyl diphosphate synthase activity"/>
    <property type="evidence" value="ECO:0007669"/>
    <property type="project" value="InterPro"/>
</dbReference>
<keyword evidence="14 19" id="KW-0472">Membrane</keyword>
<organism evidence="20 21">
    <name type="scientific">Aplosporella prunicola CBS 121167</name>
    <dbReference type="NCBI Taxonomy" id="1176127"/>
    <lineage>
        <taxon>Eukaryota</taxon>
        <taxon>Fungi</taxon>
        <taxon>Dikarya</taxon>
        <taxon>Ascomycota</taxon>
        <taxon>Pezizomycotina</taxon>
        <taxon>Dothideomycetes</taxon>
        <taxon>Dothideomycetes incertae sedis</taxon>
        <taxon>Botryosphaeriales</taxon>
        <taxon>Aplosporellaceae</taxon>
        <taxon>Aplosporella</taxon>
    </lineage>
</organism>
<dbReference type="OrthoDB" id="6600518at2759"/>
<comment type="catalytic activity">
    <reaction evidence="18">
        <text>all-trans-lycopene = gamma-carotene</text>
        <dbReference type="Rhea" id="RHEA:32219"/>
        <dbReference type="ChEBI" id="CHEBI:15948"/>
        <dbReference type="ChEBI" id="CHEBI:27740"/>
        <dbReference type="EC" id="5.5.1.19"/>
    </reaction>
</comment>
<evidence type="ECO:0000256" key="19">
    <source>
        <dbReference type="SAM" id="Phobius"/>
    </source>
</evidence>
<keyword evidence="15" id="KW-0413">Isomerase</keyword>
<dbReference type="AlphaFoldDB" id="A0A6A6BSR7"/>
<reference evidence="20" key="1">
    <citation type="journal article" date="2020" name="Stud. Mycol.">
        <title>101 Dothideomycetes genomes: a test case for predicting lifestyles and emergence of pathogens.</title>
        <authorList>
            <person name="Haridas S."/>
            <person name="Albert R."/>
            <person name="Binder M."/>
            <person name="Bloem J."/>
            <person name="Labutti K."/>
            <person name="Salamov A."/>
            <person name="Andreopoulos B."/>
            <person name="Baker S."/>
            <person name="Barry K."/>
            <person name="Bills G."/>
            <person name="Bluhm B."/>
            <person name="Cannon C."/>
            <person name="Castanera R."/>
            <person name="Culley D."/>
            <person name="Daum C."/>
            <person name="Ezra D."/>
            <person name="Gonzalez J."/>
            <person name="Henrissat B."/>
            <person name="Kuo A."/>
            <person name="Liang C."/>
            <person name="Lipzen A."/>
            <person name="Lutzoni F."/>
            <person name="Magnuson J."/>
            <person name="Mondo S."/>
            <person name="Nolan M."/>
            <person name="Ohm R."/>
            <person name="Pangilinan J."/>
            <person name="Park H.-J."/>
            <person name="Ramirez L."/>
            <person name="Alfaro M."/>
            <person name="Sun H."/>
            <person name="Tritt A."/>
            <person name="Yoshinaga Y."/>
            <person name="Zwiers L.-H."/>
            <person name="Turgeon B."/>
            <person name="Goodwin S."/>
            <person name="Spatafora J."/>
            <person name="Crous P."/>
            <person name="Grigoriev I."/>
        </authorList>
    </citation>
    <scope>NUCLEOTIDE SEQUENCE</scope>
    <source>
        <strain evidence="20">CBS 121167</strain>
    </source>
</reference>
<evidence type="ECO:0000256" key="9">
    <source>
        <dbReference type="ARBA" id="ARBA00018909"/>
    </source>
</evidence>
<dbReference type="InterPro" id="IPR044843">
    <property type="entry name" value="Trans_IPPS_bact-type"/>
</dbReference>
<dbReference type="GeneID" id="54295387"/>
<dbReference type="GO" id="GO:0016020">
    <property type="term" value="C:membrane"/>
    <property type="evidence" value="ECO:0007669"/>
    <property type="project" value="UniProtKB-SubCell"/>
</dbReference>
<keyword evidence="13 19" id="KW-1133">Transmembrane helix</keyword>
<dbReference type="InterPro" id="IPR008949">
    <property type="entry name" value="Isoprenoid_synthase_dom_sf"/>
</dbReference>
<dbReference type="GO" id="GO:0051996">
    <property type="term" value="F:squalene synthase [NAD(P)H] activity"/>
    <property type="evidence" value="ECO:0007669"/>
    <property type="project" value="InterPro"/>
</dbReference>
<dbReference type="RefSeq" id="XP_033402014.1">
    <property type="nucleotide sequence ID" value="XM_033537891.1"/>
</dbReference>
<proteinExistence type="inferred from homology"/>
<evidence type="ECO:0000256" key="12">
    <source>
        <dbReference type="ARBA" id="ARBA00022746"/>
    </source>
</evidence>
<evidence type="ECO:0000313" key="20">
    <source>
        <dbReference type="EMBL" id="KAF2146305.1"/>
    </source>
</evidence>
<dbReference type="GO" id="GO:0016117">
    <property type="term" value="P:carotenoid biosynthetic process"/>
    <property type="evidence" value="ECO:0007669"/>
    <property type="project" value="UniProtKB-KW"/>
</dbReference>
<dbReference type="InterPro" id="IPR002060">
    <property type="entry name" value="Squ/phyt_synthse"/>
</dbReference>